<sequence>YWRHCCCRSTTSPERSEPSLALVLKKSVLGFDASIPELRSSPDEKSPGDGHLWTRRCCGIRVPYMLNQSTTSANGRYPNLKGRRQIQFVRNTQGQETLTGLDNYENDSVVEHAEVHQHQFYQ</sequence>
<evidence type="ECO:0000313" key="2">
    <source>
        <dbReference type="Proteomes" id="UP001054945"/>
    </source>
</evidence>
<proteinExistence type="predicted"/>
<comment type="caution">
    <text evidence="1">The sequence shown here is derived from an EMBL/GenBank/DDBJ whole genome shotgun (WGS) entry which is preliminary data.</text>
</comment>
<reference evidence="1 2" key="1">
    <citation type="submission" date="2021-06" db="EMBL/GenBank/DDBJ databases">
        <title>Caerostris extrusa draft genome.</title>
        <authorList>
            <person name="Kono N."/>
            <person name="Arakawa K."/>
        </authorList>
    </citation>
    <scope>NUCLEOTIDE SEQUENCE [LARGE SCALE GENOMIC DNA]</scope>
</reference>
<organism evidence="1 2">
    <name type="scientific">Caerostris extrusa</name>
    <name type="common">Bark spider</name>
    <name type="synonym">Caerostris bankana</name>
    <dbReference type="NCBI Taxonomy" id="172846"/>
    <lineage>
        <taxon>Eukaryota</taxon>
        <taxon>Metazoa</taxon>
        <taxon>Ecdysozoa</taxon>
        <taxon>Arthropoda</taxon>
        <taxon>Chelicerata</taxon>
        <taxon>Arachnida</taxon>
        <taxon>Araneae</taxon>
        <taxon>Araneomorphae</taxon>
        <taxon>Entelegynae</taxon>
        <taxon>Araneoidea</taxon>
        <taxon>Araneidae</taxon>
        <taxon>Caerostris</taxon>
    </lineage>
</organism>
<evidence type="ECO:0000313" key="1">
    <source>
        <dbReference type="EMBL" id="GIY12328.1"/>
    </source>
</evidence>
<feature type="non-terminal residue" evidence="1">
    <location>
        <position position="1"/>
    </location>
</feature>
<dbReference type="EMBL" id="BPLR01006775">
    <property type="protein sequence ID" value="GIY12328.1"/>
    <property type="molecule type" value="Genomic_DNA"/>
</dbReference>
<dbReference type="AlphaFoldDB" id="A0AAV4QRN0"/>
<accession>A0AAV4QRN0</accession>
<gene>
    <name evidence="1" type="ORF">CEXT_341151</name>
</gene>
<protein>
    <submittedName>
        <fullName evidence="1">Uncharacterized protein</fullName>
    </submittedName>
</protein>
<name>A0AAV4QRN0_CAEEX</name>
<keyword evidence="2" id="KW-1185">Reference proteome</keyword>
<dbReference type="Proteomes" id="UP001054945">
    <property type="component" value="Unassembled WGS sequence"/>
</dbReference>